<comment type="caution">
    <text evidence="1">The sequence shown here is derived from an EMBL/GenBank/DDBJ whole genome shotgun (WGS) entry which is preliminary data.</text>
</comment>
<organism evidence="1 2">
    <name type="scientific">Candidatus Thermofonsia Clade 1 bacterium</name>
    <dbReference type="NCBI Taxonomy" id="2364210"/>
    <lineage>
        <taxon>Bacteria</taxon>
        <taxon>Bacillati</taxon>
        <taxon>Chloroflexota</taxon>
        <taxon>Candidatus Thermofontia</taxon>
        <taxon>Candidatus Thermofonsia Clade 1</taxon>
    </lineage>
</organism>
<accession>A0A2M8P649</accession>
<dbReference type="AlphaFoldDB" id="A0A2M8P649"/>
<dbReference type="Proteomes" id="UP000229681">
    <property type="component" value="Unassembled WGS sequence"/>
</dbReference>
<evidence type="ECO:0000313" key="1">
    <source>
        <dbReference type="EMBL" id="PJF33023.1"/>
    </source>
</evidence>
<gene>
    <name evidence="1" type="ORF">CUN49_19620</name>
</gene>
<name>A0A2M8P649_9CHLR</name>
<feature type="non-terminal residue" evidence="1">
    <location>
        <position position="82"/>
    </location>
</feature>
<sequence>MQLLLIMAMIGMTVGVMAALIVLLLRGGVPASASAEQEAAYALVLQARLNRERIAPVFTPEVQFWSPWIIKWAREYQIDPDI</sequence>
<dbReference type="EMBL" id="PGTM01001173">
    <property type="protein sequence ID" value="PJF33023.1"/>
    <property type="molecule type" value="Genomic_DNA"/>
</dbReference>
<evidence type="ECO:0000313" key="2">
    <source>
        <dbReference type="Proteomes" id="UP000229681"/>
    </source>
</evidence>
<reference evidence="1 2" key="1">
    <citation type="submission" date="2017-11" db="EMBL/GenBank/DDBJ databases">
        <title>Evolution of Phototrophy in the Chloroflexi Phylum Driven by Horizontal Gene Transfer.</title>
        <authorList>
            <person name="Ward L.M."/>
            <person name="Hemp J."/>
            <person name="Shih P.M."/>
            <person name="Mcglynn S.E."/>
            <person name="Fischer W."/>
        </authorList>
    </citation>
    <scope>NUCLEOTIDE SEQUENCE [LARGE SCALE GENOMIC DNA]</scope>
    <source>
        <strain evidence="1">JP3_13</strain>
    </source>
</reference>
<protein>
    <submittedName>
        <fullName evidence="1">Uncharacterized protein</fullName>
    </submittedName>
</protein>
<proteinExistence type="predicted"/>